<name>A0A0L0CGD6_LUCCU</name>
<keyword evidence="2" id="KW-1185">Reference proteome</keyword>
<evidence type="ECO:0000313" key="2">
    <source>
        <dbReference type="Proteomes" id="UP000037069"/>
    </source>
</evidence>
<dbReference type="GO" id="GO:0045271">
    <property type="term" value="C:respiratory chain complex I"/>
    <property type="evidence" value="ECO:0007669"/>
    <property type="project" value="InterPro"/>
</dbReference>
<dbReference type="Pfam" id="PF15880">
    <property type="entry name" value="NDUFV3"/>
    <property type="match status" value="1"/>
</dbReference>
<evidence type="ECO:0000313" key="1">
    <source>
        <dbReference type="EMBL" id="KNC31306.1"/>
    </source>
</evidence>
<comment type="caution">
    <text evidence="1">The sequence shown here is derived from an EMBL/GenBank/DDBJ whole genome shotgun (WGS) entry which is preliminary data.</text>
</comment>
<organism evidence="1 2">
    <name type="scientific">Lucilia cuprina</name>
    <name type="common">Green bottle fly</name>
    <name type="synonym">Australian sheep blowfly</name>
    <dbReference type="NCBI Taxonomy" id="7375"/>
    <lineage>
        <taxon>Eukaryota</taxon>
        <taxon>Metazoa</taxon>
        <taxon>Ecdysozoa</taxon>
        <taxon>Arthropoda</taxon>
        <taxon>Hexapoda</taxon>
        <taxon>Insecta</taxon>
        <taxon>Pterygota</taxon>
        <taxon>Neoptera</taxon>
        <taxon>Endopterygota</taxon>
        <taxon>Diptera</taxon>
        <taxon>Brachycera</taxon>
        <taxon>Muscomorpha</taxon>
        <taxon>Oestroidea</taxon>
        <taxon>Calliphoridae</taxon>
        <taxon>Luciliinae</taxon>
        <taxon>Lucilia</taxon>
    </lineage>
</organism>
<accession>A0A0L0CGD6</accession>
<protein>
    <submittedName>
        <fullName evidence="1">Uncharacterized protein</fullName>
    </submittedName>
</protein>
<dbReference type="EMBL" id="JRES01000438">
    <property type="protein sequence ID" value="KNC31306.1"/>
    <property type="molecule type" value="Genomic_DNA"/>
</dbReference>
<dbReference type="OrthoDB" id="6161911at2759"/>
<proteinExistence type="predicted"/>
<gene>
    <name evidence="1" type="ORF">FF38_14407</name>
</gene>
<dbReference type="Proteomes" id="UP000037069">
    <property type="component" value="Unassembled WGS sequence"/>
</dbReference>
<sequence>MSAVAFAIYQRNCFSYLWKKLLPKSVYTYKIYINRSLCSSKNDIEKNKSYNAPHPPKDLPEYNNTSCMKHKAIEKADFIPPSVFRRFSSKCETLGPGADKRACYKNTEYYSYHRYSFAALQMTCLLIREQRLKESNIRCIYDFEESDDEKYSCDEYDI</sequence>
<dbReference type="AlphaFoldDB" id="A0A0L0CGD6"/>
<reference evidence="1 2" key="1">
    <citation type="journal article" date="2015" name="Nat. Commun.">
        <title>Lucilia cuprina genome unlocks parasitic fly biology to underpin future interventions.</title>
        <authorList>
            <person name="Anstead C.A."/>
            <person name="Korhonen P.K."/>
            <person name="Young N.D."/>
            <person name="Hall R.S."/>
            <person name="Jex A.R."/>
            <person name="Murali S.C."/>
            <person name="Hughes D.S."/>
            <person name="Lee S.F."/>
            <person name="Perry T."/>
            <person name="Stroehlein A.J."/>
            <person name="Ansell B.R."/>
            <person name="Breugelmans B."/>
            <person name="Hofmann A."/>
            <person name="Qu J."/>
            <person name="Dugan S."/>
            <person name="Lee S.L."/>
            <person name="Chao H."/>
            <person name="Dinh H."/>
            <person name="Han Y."/>
            <person name="Doddapaneni H.V."/>
            <person name="Worley K.C."/>
            <person name="Muzny D.M."/>
            <person name="Ioannidis P."/>
            <person name="Waterhouse R.M."/>
            <person name="Zdobnov E.M."/>
            <person name="James P.J."/>
            <person name="Bagnall N.H."/>
            <person name="Kotze A.C."/>
            <person name="Gibbs R.A."/>
            <person name="Richards S."/>
            <person name="Batterham P."/>
            <person name="Gasser R.B."/>
        </authorList>
    </citation>
    <scope>NUCLEOTIDE SEQUENCE [LARGE SCALE GENOMIC DNA]</scope>
    <source>
        <strain evidence="1 2">LS</strain>
        <tissue evidence="1">Full body</tissue>
    </source>
</reference>
<dbReference type="InterPro" id="IPR026193">
    <property type="entry name" value="NDUFV3"/>
</dbReference>
<dbReference type="GO" id="GO:0005739">
    <property type="term" value="C:mitochondrion"/>
    <property type="evidence" value="ECO:0007669"/>
    <property type="project" value="InterPro"/>
</dbReference>